<keyword evidence="4 7" id="KW-0812">Transmembrane</keyword>
<sequence length="405" mass="41765">MTESTPPARGSLLRRNASFRLLWSSRATSYLGESLGLVALLVHLEGTSRAAIAAAMLLVACDFVPGLFGPLAGAIADRFDLRRVMIGCEVAQALLTAVIAIWLPELPILLLLVAIRGFAAQIYLPASRSAVPSLVDDRDVESANSTLGAGTYGLEAAGPLVAAALFGLLDVRGLLLITAASYLIAAVVLVALPKLPSARVDIEQGLITSTRAGIGFLWSAPAIRVIAVGFFAIVAFNGVDDVALVFLAKDSLHGSDSEAAALYAGVGIGLAIGYPLLARYASRFPTLALLIVGFGISSLGNLATGLAGVVITALLIQIVRGLGLTALDVAINTHLQRTVPREVLGRVFGTLYGLVGVAAGLSYLFGGILLQLTDARTTFVVAGVGGLLVTVVTALALRRVSSSTS</sequence>
<dbReference type="Proteomes" id="UP000655868">
    <property type="component" value="Unassembled WGS sequence"/>
</dbReference>
<dbReference type="AlphaFoldDB" id="A0A934NSA1"/>
<dbReference type="InterPro" id="IPR011701">
    <property type="entry name" value="MFS"/>
</dbReference>
<dbReference type="InterPro" id="IPR036259">
    <property type="entry name" value="MFS_trans_sf"/>
</dbReference>
<dbReference type="SUPFAM" id="SSF103473">
    <property type="entry name" value="MFS general substrate transporter"/>
    <property type="match status" value="1"/>
</dbReference>
<evidence type="ECO:0000259" key="8">
    <source>
        <dbReference type="PROSITE" id="PS50850"/>
    </source>
</evidence>
<evidence type="ECO:0000313" key="10">
    <source>
        <dbReference type="Proteomes" id="UP000655868"/>
    </source>
</evidence>
<dbReference type="GO" id="GO:0005886">
    <property type="term" value="C:plasma membrane"/>
    <property type="evidence" value="ECO:0007669"/>
    <property type="project" value="UniProtKB-SubCell"/>
</dbReference>
<evidence type="ECO:0000256" key="6">
    <source>
        <dbReference type="ARBA" id="ARBA00023136"/>
    </source>
</evidence>
<organism evidence="9 10">
    <name type="scientific">Antrihabitans stalagmiti</name>
    <dbReference type="NCBI Taxonomy" id="2799499"/>
    <lineage>
        <taxon>Bacteria</taxon>
        <taxon>Bacillati</taxon>
        <taxon>Actinomycetota</taxon>
        <taxon>Actinomycetes</taxon>
        <taxon>Mycobacteriales</taxon>
        <taxon>Nocardiaceae</taxon>
        <taxon>Antrihabitans</taxon>
    </lineage>
</organism>
<dbReference type="PANTHER" id="PTHR43266">
    <property type="entry name" value="MACROLIDE-EFFLUX PROTEIN"/>
    <property type="match status" value="1"/>
</dbReference>
<evidence type="ECO:0000256" key="1">
    <source>
        <dbReference type="ARBA" id="ARBA00004651"/>
    </source>
</evidence>
<feature type="transmembrane region" description="Helical" evidence="7">
    <location>
        <begin position="309"/>
        <end position="331"/>
    </location>
</feature>
<keyword evidence="6 7" id="KW-0472">Membrane</keyword>
<keyword evidence="3" id="KW-1003">Cell membrane</keyword>
<feature type="transmembrane region" description="Helical" evidence="7">
    <location>
        <begin position="377"/>
        <end position="397"/>
    </location>
</feature>
<dbReference type="InterPro" id="IPR020846">
    <property type="entry name" value="MFS_dom"/>
</dbReference>
<dbReference type="Pfam" id="PF07690">
    <property type="entry name" value="MFS_1"/>
    <property type="match status" value="2"/>
</dbReference>
<feature type="transmembrane region" description="Helical" evidence="7">
    <location>
        <begin position="50"/>
        <end position="72"/>
    </location>
</feature>
<keyword evidence="2" id="KW-0813">Transport</keyword>
<feature type="transmembrane region" description="Helical" evidence="7">
    <location>
        <begin position="343"/>
        <end position="365"/>
    </location>
</feature>
<evidence type="ECO:0000256" key="5">
    <source>
        <dbReference type="ARBA" id="ARBA00022989"/>
    </source>
</evidence>
<proteinExistence type="predicted"/>
<evidence type="ECO:0000256" key="3">
    <source>
        <dbReference type="ARBA" id="ARBA00022475"/>
    </source>
</evidence>
<evidence type="ECO:0000256" key="2">
    <source>
        <dbReference type="ARBA" id="ARBA00022448"/>
    </source>
</evidence>
<evidence type="ECO:0000313" key="9">
    <source>
        <dbReference type="EMBL" id="MBJ8340392.1"/>
    </source>
</evidence>
<dbReference type="GO" id="GO:0022857">
    <property type="term" value="F:transmembrane transporter activity"/>
    <property type="evidence" value="ECO:0007669"/>
    <property type="project" value="InterPro"/>
</dbReference>
<comment type="caution">
    <text evidence="9">The sequence shown here is derived from an EMBL/GenBank/DDBJ whole genome shotgun (WGS) entry which is preliminary data.</text>
</comment>
<evidence type="ECO:0000256" key="4">
    <source>
        <dbReference type="ARBA" id="ARBA00022692"/>
    </source>
</evidence>
<feature type="transmembrane region" description="Helical" evidence="7">
    <location>
        <begin position="259"/>
        <end position="277"/>
    </location>
</feature>
<dbReference type="PROSITE" id="PS50850">
    <property type="entry name" value="MFS"/>
    <property type="match status" value="1"/>
</dbReference>
<feature type="transmembrane region" description="Helical" evidence="7">
    <location>
        <begin position="174"/>
        <end position="192"/>
    </location>
</feature>
<dbReference type="EMBL" id="JAEMNV010000004">
    <property type="protein sequence ID" value="MBJ8340392.1"/>
    <property type="molecule type" value="Genomic_DNA"/>
</dbReference>
<gene>
    <name evidence="9" type="ORF">JGU71_15985</name>
</gene>
<reference evidence="9" key="1">
    <citation type="submission" date="2020-12" db="EMBL/GenBank/DDBJ databases">
        <title>Antrihabitans popcorni sp. nov. and Antrihabitans auranticaus sp. nov., isolated from a larva cave.</title>
        <authorList>
            <person name="Lee S.D."/>
            <person name="Kim I.S."/>
        </authorList>
    </citation>
    <scope>NUCLEOTIDE SEQUENCE</scope>
    <source>
        <strain evidence="9">YC3-6</strain>
    </source>
</reference>
<keyword evidence="10" id="KW-1185">Reference proteome</keyword>
<keyword evidence="5 7" id="KW-1133">Transmembrane helix</keyword>
<feature type="domain" description="Major facilitator superfamily (MFS) profile" evidence="8">
    <location>
        <begin position="222"/>
        <end position="405"/>
    </location>
</feature>
<evidence type="ECO:0000256" key="7">
    <source>
        <dbReference type="SAM" id="Phobius"/>
    </source>
</evidence>
<dbReference type="Gene3D" id="1.20.1250.20">
    <property type="entry name" value="MFS general substrate transporter like domains"/>
    <property type="match status" value="2"/>
</dbReference>
<dbReference type="PANTHER" id="PTHR43266:SF2">
    <property type="entry name" value="MAJOR FACILITATOR SUPERFAMILY (MFS) PROFILE DOMAIN-CONTAINING PROTEIN"/>
    <property type="match status" value="1"/>
</dbReference>
<comment type="subcellular location">
    <subcellularLocation>
        <location evidence="1">Cell membrane</location>
        <topology evidence="1">Multi-pass membrane protein</topology>
    </subcellularLocation>
</comment>
<feature type="transmembrane region" description="Helical" evidence="7">
    <location>
        <begin position="213"/>
        <end position="239"/>
    </location>
</feature>
<dbReference type="CDD" id="cd06173">
    <property type="entry name" value="MFS_MefA_like"/>
    <property type="match status" value="1"/>
</dbReference>
<name>A0A934NSA1_9NOCA</name>
<accession>A0A934NSA1</accession>
<dbReference type="RefSeq" id="WP_199705177.1">
    <property type="nucleotide sequence ID" value="NZ_JAEMNV010000004.1"/>
</dbReference>
<protein>
    <submittedName>
        <fullName evidence="9">MFS transporter</fullName>
    </submittedName>
</protein>
<feature type="transmembrane region" description="Helical" evidence="7">
    <location>
        <begin position="284"/>
        <end position="303"/>
    </location>
</feature>